<comment type="caution">
    <text evidence="2">The sequence shown here is derived from an EMBL/GenBank/DDBJ whole genome shotgun (WGS) entry which is preliminary data.</text>
</comment>
<evidence type="ECO:0000256" key="1">
    <source>
        <dbReference type="SAM" id="SignalP"/>
    </source>
</evidence>
<gene>
    <name evidence="2" type="ORF">APB76_08240</name>
</gene>
<dbReference type="AlphaFoldDB" id="A0A177Y316"/>
<sequence length="411" mass="46686">MKLNKSTIALSLLTSCACYAAHANEERGYVTESGIRITPLFESSLEHNDNIGRFSSSQKPESSGVLVLEPGIAFESDRGGNEHLVAYQISSGTYFDSSDDNFLDHKFITNNFIRLNSKHGVSLNYNLLLLHEERGTGLSAGDSLSTVVTDPVEYLINDINSTYVYGSEGAKGRLELSLGYLDRSYKNYRDISNPNLAQLSTKYKDFDEVSGGSAFYYRVMPATQALFEIELVKRNYDLADPATTRSQDSLDQFYMIGSKWDMSGKTTGKLRLGLQNKDYEDSQKDQFTGFSWDVDLTWNPLEHSQVTLLGGQRVRDPEQGRNYVKDKFLTSGWKHHWKSNFYSDIELLLRNSDYSSSNRDDDFYSNRLALGYTLNDITDLVLGWKYERVNSTINENSYKQNVWYLSVNLVL</sequence>
<dbReference type="Pfam" id="PF10082">
    <property type="entry name" value="BBP2_2"/>
    <property type="match status" value="1"/>
</dbReference>
<dbReference type="EMBL" id="LLEI02000021">
    <property type="protein sequence ID" value="OAJ95262.1"/>
    <property type="molecule type" value="Genomic_DNA"/>
</dbReference>
<keyword evidence="1" id="KW-0732">Signal</keyword>
<dbReference type="Proteomes" id="UP000078406">
    <property type="component" value="Unassembled WGS sequence"/>
</dbReference>
<dbReference type="PROSITE" id="PS51257">
    <property type="entry name" value="PROKAR_LIPOPROTEIN"/>
    <property type="match status" value="1"/>
</dbReference>
<accession>A0A177Y316</accession>
<name>A0A177Y316_9VIBR</name>
<organism evidence="2 3">
    <name type="scientific">Vibrio bivalvicida</name>
    <dbReference type="NCBI Taxonomy" id="1276888"/>
    <lineage>
        <taxon>Bacteria</taxon>
        <taxon>Pseudomonadati</taxon>
        <taxon>Pseudomonadota</taxon>
        <taxon>Gammaproteobacteria</taxon>
        <taxon>Vibrionales</taxon>
        <taxon>Vibrionaceae</taxon>
        <taxon>Vibrio</taxon>
        <taxon>Vibrio oreintalis group</taxon>
    </lineage>
</organism>
<feature type="signal peptide" evidence="1">
    <location>
        <begin position="1"/>
        <end position="20"/>
    </location>
</feature>
<evidence type="ECO:0000313" key="3">
    <source>
        <dbReference type="Proteomes" id="UP000078406"/>
    </source>
</evidence>
<dbReference type="InterPro" id="IPR018759">
    <property type="entry name" value="BBP2_2"/>
</dbReference>
<protein>
    <submittedName>
        <fullName evidence="2">Capsular biosynthesis protein CpsB</fullName>
    </submittedName>
</protein>
<dbReference type="RefSeq" id="WP_054962216.1">
    <property type="nucleotide sequence ID" value="NZ_LLEI02000021.1"/>
</dbReference>
<feature type="chain" id="PRO_5008079411" evidence="1">
    <location>
        <begin position="21"/>
        <end position="411"/>
    </location>
</feature>
<proteinExistence type="predicted"/>
<reference evidence="2 3" key="1">
    <citation type="journal article" date="2016" name="Syst. Appl. Microbiol.">
        <title>Vibrio bivalvicida sp. nov., a novel larval pathogen for bivalve molluscs reared in a hatchery.</title>
        <authorList>
            <person name="Dubert J."/>
            <person name="Romalde J.L."/>
            <person name="Prado S."/>
            <person name="Barja J.L."/>
        </authorList>
    </citation>
    <scope>NUCLEOTIDE SEQUENCE [LARGE SCALE GENOMIC DNA]</scope>
    <source>
        <strain evidence="2 3">605</strain>
    </source>
</reference>
<evidence type="ECO:0000313" key="2">
    <source>
        <dbReference type="EMBL" id="OAJ95262.1"/>
    </source>
</evidence>